<dbReference type="InterPro" id="IPR009057">
    <property type="entry name" value="Homeodomain-like_sf"/>
</dbReference>
<evidence type="ECO:0000256" key="2">
    <source>
        <dbReference type="ARBA" id="ARBA00023125"/>
    </source>
</evidence>
<dbReference type="InterPro" id="IPR053142">
    <property type="entry name" value="PchR_regulatory_protein"/>
</dbReference>
<gene>
    <name evidence="5" type="ORF">IIF7_18424</name>
</gene>
<dbReference type="PROSITE" id="PS00041">
    <property type="entry name" value="HTH_ARAC_FAMILY_1"/>
    <property type="match status" value="1"/>
</dbReference>
<evidence type="ECO:0000256" key="3">
    <source>
        <dbReference type="ARBA" id="ARBA00023163"/>
    </source>
</evidence>
<dbReference type="SUPFAM" id="SSF46689">
    <property type="entry name" value="Homeodomain-like"/>
    <property type="match status" value="1"/>
</dbReference>
<keyword evidence="6" id="KW-1185">Reference proteome</keyword>
<evidence type="ECO:0000313" key="6">
    <source>
        <dbReference type="Proteomes" id="UP000192746"/>
    </source>
</evidence>
<dbReference type="Gene3D" id="1.10.10.60">
    <property type="entry name" value="Homeodomain-like"/>
    <property type="match status" value="2"/>
</dbReference>
<dbReference type="GO" id="GO:0003700">
    <property type="term" value="F:DNA-binding transcription factor activity"/>
    <property type="evidence" value="ECO:0007669"/>
    <property type="project" value="InterPro"/>
</dbReference>
<dbReference type="SMART" id="SM00342">
    <property type="entry name" value="HTH_ARAC"/>
    <property type="match status" value="1"/>
</dbReference>
<dbReference type="PANTHER" id="PTHR47893:SF1">
    <property type="entry name" value="REGULATORY PROTEIN PCHR"/>
    <property type="match status" value="1"/>
</dbReference>
<proteinExistence type="predicted"/>
<dbReference type="PROSITE" id="PS01124">
    <property type="entry name" value="HTH_ARAC_FAMILY_2"/>
    <property type="match status" value="1"/>
</dbReference>
<dbReference type="PANTHER" id="PTHR47893">
    <property type="entry name" value="REGULATORY PROTEIN PCHR"/>
    <property type="match status" value="1"/>
</dbReference>
<feature type="domain" description="HTH araC/xylS-type" evidence="4">
    <location>
        <begin position="234"/>
        <end position="332"/>
    </location>
</feature>
<sequence>MNSFRLDLKNVNDYVPKLADQMKIGYKEELGEYKIFIPKDYGNGFISCINFPNGIGLYIYSLKFKERINIELAHQNQSLVRFLYMLKGSVNSGLDSGIKYQIKPLEHYTIAPKLGQIQELLFDENEETIFCYLEVDRVKYKDYCAFDFKLIEPRLQKLFGDTSASQEVFIPGTYGVNVYNILEEILENPLIGFPRINYLGGKSLTALSQMMLNFQMQEQPEIFRHGRNEYLAVQRATTYIHNNLQELKNIKGIAEESGVNANKLQEGFKKFKGKSINSYIHDLRLKKAMQLLLKGEDTVISITEKVGLRSRSYLAKSFKERYGISPKEVMQGFKNKKGNK</sequence>
<comment type="caution">
    <text evidence="5">The sequence shown here is derived from an EMBL/GenBank/DDBJ whole genome shotgun (WGS) entry which is preliminary data.</text>
</comment>
<dbReference type="AlphaFoldDB" id="A0A1Y1T048"/>
<keyword evidence="1" id="KW-0805">Transcription regulation</keyword>
<dbReference type="STRING" id="1185767.IIF7_18424"/>
<protein>
    <submittedName>
        <fullName evidence="5">AraC family transcriptional regulator</fullName>
    </submittedName>
</protein>
<keyword evidence="2" id="KW-0238">DNA-binding</keyword>
<dbReference type="Proteomes" id="UP000192746">
    <property type="component" value="Unassembled WGS sequence"/>
</dbReference>
<dbReference type="InterPro" id="IPR018060">
    <property type="entry name" value="HTH_AraC"/>
</dbReference>
<dbReference type="InterPro" id="IPR018062">
    <property type="entry name" value="HTH_AraC-typ_CS"/>
</dbReference>
<accession>A0A1Y1T048</accession>
<keyword evidence="3" id="KW-0804">Transcription</keyword>
<reference evidence="5 6" key="1">
    <citation type="submission" date="2013-04" db="EMBL/GenBank/DDBJ databases">
        <title>Zunongwangia sp. 22II14-10F7 Genome Sequencing.</title>
        <authorList>
            <person name="Lai Q."/>
            <person name="Shao Z."/>
        </authorList>
    </citation>
    <scope>NUCLEOTIDE SEQUENCE [LARGE SCALE GENOMIC DNA]</scope>
    <source>
        <strain evidence="5 6">22II14-10F7</strain>
    </source>
</reference>
<evidence type="ECO:0000256" key="1">
    <source>
        <dbReference type="ARBA" id="ARBA00023015"/>
    </source>
</evidence>
<dbReference type="Pfam" id="PF12833">
    <property type="entry name" value="HTH_18"/>
    <property type="match status" value="1"/>
</dbReference>
<evidence type="ECO:0000313" key="5">
    <source>
        <dbReference type="EMBL" id="ORL43873.1"/>
    </source>
</evidence>
<dbReference type="GO" id="GO:0043565">
    <property type="term" value="F:sequence-specific DNA binding"/>
    <property type="evidence" value="ECO:0007669"/>
    <property type="project" value="InterPro"/>
</dbReference>
<name>A0A1Y1T048_9FLAO</name>
<dbReference type="EMBL" id="ARYN01000022">
    <property type="protein sequence ID" value="ORL43873.1"/>
    <property type="molecule type" value="Genomic_DNA"/>
</dbReference>
<evidence type="ECO:0000259" key="4">
    <source>
        <dbReference type="PROSITE" id="PS01124"/>
    </source>
</evidence>
<organism evidence="5 6">
    <name type="scientific">Zunongwangia atlantica 22II14-10F7</name>
    <dbReference type="NCBI Taxonomy" id="1185767"/>
    <lineage>
        <taxon>Bacteria</taxon>
        <taxon>Pseudomonadati</taxon>
        <taxon>Bacteroidota</taxon>
        <taxon>Flavobacteriia</taxon>
        <taxon>Flavobacteriales</taxon>
        <taxon>Flavobacteriaceae</taxon>
        <taxon>Zunongwangia</taxon>
    </lineage>
</organism>